<name>A0A0B4XF20_9HYPH</name>
<dbReference type="InterPro" id="IPR014710">
    <property type="entry name" value="RmlC-like_jellyroll"/>
</dbReference>
<sequence length="201" mass="22989">MKSLSPVDTGNLLKSIRHDLGWSLDKTAERTGVSKAMLGQIERGESTPTVATLWKIATGLRVPMTALLEPDREEGDVLLLRDASRLRVRPSEEGMQRALLFPYETRFGFELYELTFAPDFESISEPHDIGVVEHVTVLRGEIELLVEEEWRRVEQGQSLRFPADRRHGYRNRTQSETVVMDLIHYRFIPQNIAERKTQAGS</sequence>
<protein>
    <submittedName>
        <fullName evidence="5">Transcriptional regulator protein</fullName>
    </submittedName>
</protein>
<organism evidence="5 6">
    <name type="scientific">Rhizobium gallicum bv. gallicum R602sp</name>
    <dbReference type="NCBI Taxonomy" id="1041138"/>
    <lineage>
        <taxon>Bacteria</taxon>
        <taxon>Pseudomonadati</taxon>
        <taxon>Pseudomonadota</taxon>
        <taxon>Alphaproteobacteria</taxon>
        <taxon>Hyphomicrobiales</taxon>
        <taxon>Rhizobiaceae</taxon>
        <taxon>Rhizobium/Agrobacterium group</taxon>
        <taxon>Rhizobium</taxon>
    </lineage>
</organism>
<dbReference type="GO" id="GO:0003700">
    <property type="term" value="F:DNA-binding transcription factor activity"/>
    <property type="evidence" value="ECO:0007669"/>
    <property type="project" value="TreeGrafter"/>
</dbReference>
<evidence type="ECO:0000313" key="6">
    <source>
        <dbReference type="Proteomes" id="UP000031368"/>
    </source>
</evidence>
<geneLocation type="plasmid" evidence="5 6">
    <name>pRgalR602c</name>
</geneLocation>
<dbReference type="InterPro" id="IPR050807">
    <property type="entry name" value="TransReg_Diox_bact_type"/>
</dbReference>
<dbReference type="PROSITE" id="PS50943">
    <property type="entry name" value="HTH_CROC1"/>
    <property type="match status" value="1"/>
</dbReference>
<evidence type="ECO:0000256" key="3">
    <source>
        <dbReference type="ARBA" id="ARBA00023163"/>
    </source>
</evidence>
<dbReference type="Gene3D" id="1.10.260.40">
    <property type="entry name" value="lambda repressor-like DNA-binding domains"/>
    <property type="match status" value="1"/>
</dbReference>
<dbReference type="Gene3D" id="2.60.120.10">
    <property type="entry name" value="Jelly Rolls"/>
    <property type="match status" value="1"/>
</dbReference>
<keyword evidence="6" id="KW-1185">Reference proteome</keyword>
<evidence type="ECO:0000259" key="4">
    <source>
        <dbReference type="PROSITE" id="PS50943"/>
    </source>
</evidence>
<dbReference type="RefSeq" id="WP_052451845.1">
    <property type="nucleotide sequence ID" value="NZ_CP006880.1"/>
</dbReference>
<dbReference type="GO" id="GO:0003677">
    <property type="term" value="F:DNA binding"/>
    <property type="evidence" value="ECO:0007669"/>
    <property type="project" value="UniProtKB-KW"/>
</dbReference>
<dbReference type="CDD" id="cd00093">
    <property type="entry name" value="HTH_XRE"/>
    <property type="match status" value="1"/>
</dbReference>
<dbReference type="InterPro" id="IPR011051">
    <property type="entry name" value="RmlC_Cupin_sf"/>
</dbReference>
<dbReference type="PANTHER" id="PTHR46797">
    <property type="entry name" value="HTH-TYPE TRANSCRIPTIONAL REGULATOR"/>
    <property type="match status" value="1"/>
</dbReference>
<dbReference type="HOGENOM" id="CLU_085376_5_0_5"/>
<dbReference type="SMART" id="SM00530">
    <property type="entry name" value="HTH_XRE"/>
    <property type="match status" value="1"/>
</dbReference>
<dbReference type="PANTHER" id="PTHR46797:SF23">
    <property type="entry name" value="HTH-TYPE TRANSCRIPTIONAL REGULATOR SUTR"/>
    <property type="match status" value="1"/>
</dbReference>
<dbReference type="InterPro" id="IPR013096">
    <property type="entry name" value="Cupin_2"/>
</dbReference>
<gene>
    <name evidence="5" type="ORF">RGR602_PC01667</name>
</gene>
<keyword evidence="2" id="KW-0238">DNA-binding</keyword>
<dbReference type="CDD" id="cd02209">
    <property type="entry name" value="cupin_XRE_C"/>
    <property type="match status" value="1"/>
</dbReference>
<dbReference type="KEGG" id="rga:RGR602_PC01667"/>
<dbReference type="SUPFAM" id="SSF47413">
    <property type="entry name" value="lambda repressor-like DNA-binding domains"/>
    <property type="match status" value="1"/>
</dbReference>
<dbReference type="Proteomes" id="UP000031368">
    <property type="component" value="Plasmid pRgalR602c"/>
</dbReference>
<dbReference type="AlphaFoldDB" id="A0A0B4XF20"/>
<dbReference type="EMBL" id="CP006880">
    <property type="protein sequence ID" value="AJD45691.1"/>
    <property type="molecule type" value="Genomic_DNA"/>
</dbReference>
<dbReference type="Pfam" id="PF07883">
    <property type="entry name" value="Cupin_2"/>
    <property type="match status" value="1"/>
</dbReference>
<feature type="domain" description="HTH cro/C1-type" evidence="4">
    <location>
        <begin position="13"/>
        <end position="67"/>
    </location>
</feature>
<dbReference type="Pfam" id="PF01381">
    <property type="entry name" value="HTH_3"/>
    <property type="match status" value="1"/>
</dbReference>
<evidence type="ECO:0000256" key="2">
    <source>
        <dbReference type="ARBA" id="ARBA00023125"/>
    </source>
</evidence>
<dbReference type="InterPro" id="IPR010982">
    <property type="entry name" value="Lambda_DNA-bd_dom_sf"/>
</dbReference>
<keyword evidence="3" id="KW-0804">Transcription</keyword>
<dbReference type="SUPFAM" id="SSF51182">
    <property type="entry name" value="RmlC-like cupins"/>
    <property type="match status" value="1"/>
</dbReference>
<dbReference type="GO" id="GO:0005829">
    <property type="term" value="C:cytosol"/>
    <property type="evidence" value="ECO:0007669"/>
    <property type="project" value="TreeGrafter"/>
</dbReference>
<evidence type="ECO:0000313" key="5">
    <source>
        <dbReference type="EMBL" id="AJD45691.1"/>
    </source>
</evidence>
<accession>A0A0B4XF20</accession>
<dbReference type="InterPro" id="IPR001387">
    <property type="entry name" value="Cro/C1-type_HTH"/>
</dbReference>
<keyword evidence="5" id="KW-0614">Plasmid</keyword>
<reference evidence="5 6" key="1">
    <citation type="submission" date="2013-11" db="EMBL/GenBank/DDBJ databases">
        <title>Complete genome sequence of Rhizobium gallicum bv. gallicum R602.</title>
        <authorList>
            <person name="Bustos P."/>
            <person name="Santamaria R.I."/>
            <person name="Lozano L."/>
            <person name="Acosta J.L."/>
            <person name="Ormeno-Orrillo E."/>
            <person name="Rogel M.A."/>
            <person name="Romero D."/>
            <person name="Cevallos M.A."/>
            <person name="Martinez-Romero E."/>
            <person name="Gonzalez V."/>
        </authorList>
    </citation>
    <scope>NUCLEOTIDE SEQUENCE [LARGE SCALE GENOMIC DNA]</scope>
    <source>
        <strain evidence="5 6">R602</strain>
        <plasmid evidence="5 6">pRgalR602c</plasmid>
    </source>
</reference>
<proteinExistence type="predicted"/>
<keyword evidence="1" id="KW-0805">Transcription regulation</keyword>
<evidence type="ECO:0000256" key="1">
    <source>
        <dbReference type="ARBA" id="ARBA00023015"/>
    </source>
</evidence>